<dbReference type="InterPro" id="IPR003439">
    <property type="entry name" value="ABC_transporter-like_ATP-bd"/>
</dbReference>
<dbReference type="Pfam" id="PF00664">
    <property type="entry name" value="ABC_membrane"/>
    <property type="match status" value="1"/>
</dbReference>
<dbReference type="GO" id="GO:0005524">
    <property type="term" value="F:ATP binding"/>
    <property type="evidence" value="ECO:0007669"/>
    <property type="project" value="UniProtKB-KW"/>
</dbReference>
<evidence type="ECO:0000259" key="12">
    <source>
        <dbReference type="PROSITE" id="PS50990"/>
    </source>
</evidence>
<keyword evidence="4 9" id="KW-0812">Transmembrane</keyword>
<dbReference type="InterPro" id="IPR017750">
    <property type="entry name" value="ATPase_T1SS"/>
</dbReference>
<keyword evidence="7 9" id="KW-1133">Transmembrane helix</keyword>
<evidence type="ECO:0000256" key="5">
    <source>
        <dbReference type="ARBA" id="ARBA00022741"/>
    </source>
</evidence>
<proteinExistence type="predicted"/>
<dbReference type="GO" id="GO:0034040">
    <property type="term" value="F:ATPase-coupled lipid transmembrane transporter activity"/>
    <property type="evidence" value="ECO:0007669"/>
    <property type="project" value="TreeGrafter"/>
</dbReference>
<dbReference type="InterPro" id="IPR005074">
    <property type="entry name" value="Peptidase_C39"/>
</dbReference>
<feature type="transmembrane region" description="Helical" evidence="9">
    <location>
        <begin position="178"/>
        <end position="200"/>
    </location>
</feature>
<feature type="transmembrane region" description="Helical" evidence="9">
    <location>
        <begin position="313"/>
        <end position="331"/>
    </location>
</feature>
<evidence type="ECO:0000259" key="10">
    <source>
        <dbReference type="PROSITE" id="PS50893"/>
    </source>
</evidence>
<feature type="domain" description="ABC transmembrane type-1" evidence="11">
    <location>
        <begin position="178"/>
        <end position="456"/>
    </location>
</feature>
<dbReference type="SUPFAM" id="SSF90123">
    <property type="entry name" value="ABC transporter transmembrane region"/>
    <property type="match status" value="1"/>
</dbReference>
<dbReference type="AlphaFoldDB" id="A0A7T5VAP3"/>
<protein>
    <submittedName>
        <fullName evidence="13">Type I secretion system permease/ATPase</fullName>
    </submittedName>
</protein>
<dbReference type="GO" id="GO:0005886">
    <property type="term" value="C:plasma membrane"/>
    <property type="evidence" value="ECO:0007669"/>
    <property type="project" value="UniProtKB-SubCell"/>
</dbReference>
<sequence length="723" mass="79494">MTDTAQSIPAKEWIDASGSDTGDDPLTDCLLQLGKFYNLPVSRTGLCAGLPLVDNRLTVELFPRAADRAGLTTRLLKRPLTKISSLELPAVLLLEGKKACLLTAVDHSQQQATVLLPETGFGATQLPLSELTALFSGFVFFARPRFRQDHQLDHQARRTEKNWFWGVLFSSWRIYRDVLLASLLINIFALTTPFFTMNVYDRVIPNLAFETLWVLAIGMGFVYLFNLLLKGLRGHFVDEAGKKANLRISGALLEKVLGLRLEVRPKSVGGFSKKLQQFEAIRDFITSFSITALIDLPFMFLGLAAIWYLGGPIVWIHLSAVILMALFAYAVQAPLKRAVEHSFQASAQKNAILVEGLAGIETIKMLGAESQIQRGWEEAVSYIATWSSRSRLFSSAVTHFCEFVMNVTTVATIIAGVYRISTGDLTQGGIIALLILSRQAIAPMFQVVNLATRYHQAKTALGELDAIMALPVERPLDRNFLLRGTCQGKIAFEQVDFQYPEQKGLALNNVSLTIESGERVAIIGPIGSGKTTLGKLLLGMYAPTAGIVALDDTDIRQIDPAELRRFIGYVPQDITLFRGTIRDNIRLGSPEVEDAVLLKAAELSGVAEFVGKHAMGFDLEIGEQGRGLSGGQRQSVAIARALLHDPPILILDEPSSSMDNRTETRLKQNLMQFLPGKTLILITHRASLLDLVDRIVLIDNAMVVADGPRDQVLTAIRSGQVQL</sequence>
<dbReference type="Gene3D" id="3.40.50.300">
    <property type="entry name" value="P-loop containing nucleotide triphosphate hydrolases"/>
    <property type="match status" value="1"/>
</dbReference>
<keyword evidence="14" id="KW-1185">Reference proteome</keyword>
<feature type="domain" description="ABC transporter" evidence="10">
    <location>
        <begin position="490"/>
        <end position="723"/>
    </location>
</feature>
<dbReference type="FunFam" id="3.40.50.300:FF:000299">
    <property type="entry name" value="ABC transporter ATP-binding protein/permease"/>
    <property type="match status" value="1"/>
</dbReference>
<dbReference type="Pfam" id="PF00005">
    <property type="entry name" value="ABC_tran"/>
    <property type="match status" value="1"/>
</dbReference>
<dbReference type="GO" id="GO:0140359">
    <property type="term" value="F:ABC-type transporter activity"/>
    <property type="evidence" value="ECO:0007669"/>
    <property type="project" value="InterPro"/>
</dbReference>
<evidence type="ECO:0000256" key="1">
    <source>
        <dbReference type="ARBA" id="ARBA00004651"/>
    </source>
</evidence>
<evidence type="ECO:0000256" key="9">
    <source>
        <dbReference type="SAM" id="Phobius"/>
    </source>
</evidence>
<dbReference type="CDD" id="cd02421">
    <property type="entry name" value="Peptidase_C39_likeD"/>
    <property type="match status" value="1"/>
</dbReference>
<comment type="subcellular location">
    <subcellularLocation>
        <location evidence="1">Cell membrane</location>
        <topology evidence="1">Multi-pass membrane protein</topology>
    </subcellularLocation>
</comment>
<organism evidence="13 14">
    <name type="scientific">Desulfobulbus oligotrophicus</name>
    <dbReference type="NCBI Taxonomy" id="1909699"/>
    <lineage>
        <taxon>Bacteria</taxon>
        <taxon>Pseudomonadati</taxon>
        <taxon>Thermodesulfobacteriota</taxon>
        <taxon>Desulfobulbia</taxon>
        <taxon>Desulfobulbales</taxon>
        <taxon>Desulfobulbaceae</taxon>
        <taxon>Desulfobulbus</taxon>
    </lineage>
</organism>
<keyword evidence="3" id="KW-1003">Cell membrane</keyword>
<feature type="transmembrane region" description="Helical" evidence="9">
    <location>
        <begin position="212"/>
        <end position="229"/>
    </location>
</feature>
<dbReference type="RefSeq" id="WP_199263230.1">
    <property type="nucleotide sequence ID" value="NZ_CP054140.1"/>
</dbReference>
<name>A0A7T5VAP3_9BACT</name>
<dbReference type="EMBL" id="CP054140">
    <property type="protein sequence ID" value="QQG64397.1"/>
    <property type="molecule type" value="Genomic_DNA"/>
</dbReference>
<dbReference type="Gene3D" id="1.20.1560.10">
    <property type="entry name" value="ABC transporter type 1, transmembrane domain"/>
    <property type="match status" value="1"/>
</dbReference>
<dbReference type="InterPro" id="IPR011527">
    <property type="entry name" value="ABC1_TM_dom"/>
</dbReference>
<dbReference type="PROSITE" id="PS50990">
    <property type="entry name" value="PEPTIDASE_C39"/>
    <property type="match status" value="1"/>
</dbReference>
<keyword evidence="5" id="KW-0547">Nucleotide-binding</keyword>
<dbReference type="PANTHER" id="PTHR24221">
    <property type="entry name" value="ATP-BINDING CASSETTE SUB-FAMILY B"/>
    <property type="match status" value="1"/>
</dbReference>
<dbReference type="PROSITE" id="PS50929">
    <property type="entry name" value="ABC_TM1F"/>
    <property type="match status" value="1"/>
</dbReference>
<evidence type="ECO:0000256" key="7">
    <source>
        <dbReference type="ARBA" id="ARBA00022989"/>
    </source>
</evidence>
<dbReference type="CDD" id="cd03245">
    <property type="entry name" value="ABCC_bacteriocin_exporters"/>
    <property type="match status" value="1"/>
</dbReference>
<evidence type="ECO:0000256" key="2">
    <source>
        <dbReference type="ARBA" id="ARBA00022448"/>
    </source>
</evidence>
<dbReference type="KEGG" id="dog:HP555_00240"/>
<evidence type="ECO:0000313" key="13">
    <source>
        <dbReference type="EMBL" id="QQG64397.1"/>
    </source>
</evidence>
<dbReference type="PROSITE" id="PS50893">
    <property type="entry name" value="ABC_TRANSPORTER_2"/>
    <property type="match status" value="1"/>
</dbReference>
<dbReference type="SUPFAM" id="SSF52540">
    <property type="entry name" value="P-loop containing nucleoside triphosphate hydrolases"/>
    <property type="match status" value="1"/>
</dbReference>
<dbReference type="GO" id="GO:0006508">
    <property type="term" value="P:proteolysis"/>
    <property type="evidence" value="ECO:0007669"/>
    <property type="project" value="InterPro"/>
</dbReference>
<dbReference type="InterPro" id="IPR027417">
    <property type="entry name" value="P-loop_NTPase"/>
</dbReference>
<feature type="transmembrane region" description="Helical" evidence="9">
    <location>
        <begin position="284"/>
        <end position="307"/>
    </location>
</feature>
<dbReference type="Gene3D" id="3.90.70.10">
    <property type="entry name" value="Cysteine proteinases"/>
    <property type="match status" value="1"/>
</dbReference>
<accession>A0A7T5VAP3</accession>
<evidence type="ECO:0000256" key="3">
    <source>
        <dbReference type="ARBA" id="ARBA00022475"/>
    </source>
</evidence>
<dbReference type="CDD" id="cd18587">
    <property type="entry name" value="ABC_6TM_LapB_like"/>
    <property type="match status" value="1"/>
</dbReference>
<keyword evidence="6" id="KW-0067">ATP-binding</keyword>
<dbReference type="GO" id="GO:0008233">
    <property type="term" value="F:peptidase activity"/>
    <property type="evidence" value="ECO:0007669"/>
    <property type="project" value="InterPro"/>
</dbReference>
<dbReference type="Proteomes" id="UP000596092">
    <property type="component" value="Chromosome"/>
</dbReference>
<feature type="domain" description="Peptidase C39" evidence="12">
    <location>
        <begin position="19"/>
        <end position="142"/>
    </location>
</feature>
<dbReference type="GO" id="GO:0016887">
    <property type="term" value="F:ATP hydrolysis activity"/>
    <property type="evidence" value="ECO:0007669"/>
    <property type="project" value="InterPro"/>
</dbReference>
<evidence type="ECO:0000259" key="11">
    <source>
        <dbReference type="PROSITE" id="PS50929"/>
    </source>
</evidence>
<dbReference type="NCBIfam" id="TIGR03375">
    <property type="entry name" value="type_I_sec_LssB"/>
    <property type="match status" value="1"/>
</dbReference>
<reference evidence="13 14" key="1">
    <citation type="submission" date="2020-05" db="EMBL/GenBank/DDBJ databases">
        <title>Complete genome of Desulfobulbus oligotrophicus.</title>
        <authorList>
            <person name="Podar M."/>
        </authorList>
    </citation>
    <scope>NUCLEOTIDE SEQUENCE [LARGE SCALE GENOMIC DNA]</scope>
    <source>
        <strain evidence="13 14">Prop6</strain>
    </source>
</reference>
<dbReference type="InterPro" id="IPR039421">
    <property type="entry name" value="Type_1_exporter"/>
</dbReference>
<evidence type="ECO:0000256" key="6">
    <source>
        <dbReference type="ARBA" id="ARBA00022840"/>
    </source>
</evidence>
<keyword evidence="8 9" id="KW-0472">Membrane</keyword>
<keyword evidence="2" id="KW-0813">Transport</keyword>
<evidence type="ECO:0000313" key="14">
    <source>
        <dbReference type="Proteomes" id="UP000596092"/>
    </source>
</evidence>
<gene>
    <name evidence="13" type="ORF">HP555_00240</name>
</gene>
<dbReference type="PANTHER" id="PTHR24221:SF248">
    <property type="entry name" value="ABC TRANSPORTER TRANSMEMBRANE REGION"/>
    <property type="match status" value="1"/>
</dbReference>
<dbReference type="InterPro" id="IPR003593">
    <property type="entry name" value="AAA+_ATPase"/>
</dbReference>
<dbReference type="SMART" id="SM00382">
    <property type="entry name" value="AAA"/>
    <property type="match status" value="1"/>
</dbReference>
<evidence type="ECO:0000256" key="8">
    <source>
        <dbReference type="ARBA" id="ARBA00023136"/>
    </source>
</evidence>
<dbReference type="InterPro" id="IPR036640">
    <property type="entry name" value="ABC1_TM_sf"/>
</dbReference>
<evidence type="ECO:0000256" key="4">
    <source>
        <dbReference type="ARBA" id="ARBA00022692"/>
    </source>
</evidence>